<comment type="function">
    <text evidence="5">Catalyzes the reduction of methionine sulfoxide (MetSO) to methionine in proteins. Plays a protective role against oxidative stress by restoring activity to proteins that have been inactivated by methionine oxidation. MSRB family specifically reduces the MetSO R-enantiomer.</text>
</comment>
<feature type="domain" description="MsrB" evidence="6">
    <location>
        <begin position="98"/>
        <end position="226"/>
    </location>
</feature>
<dbReference type="EMBL" id="CAXHTA020000009">
    <property type="protein sequence ID" value="CAL5223823.1"/>
    <property type="molecule type" value="Genomic_DNA"/>
</dbReference>
<dbReference type="SUPFAM" id="SSF51316">
    <property type="entry name" value="Mss4-like"/>
    <property type="match status" value="1"/>
</dbReference>
<dbReference type="InterPro" id="IPR011057">
    <property type="entry name" value="Mss4-like_sf"/>
</dbReference>
<gene>
    <name evidence="7" type="primary">g6398</name>
    <name evidence="7" type="ORF">VP750_LOCUS5482</name>
</gene>
<evidence type="ECO:0000256" key="1">
    <source>
        <dbReference type="ARBA" id="ARBA00007174"/>
    </source>
</evidence>
<comment type="similarity">
    <text evidence="1 5">Belongs to the MsrB Met sulfoxide reductase family.</text>
</comment>
<evidence type="ECO:0000256" key="5">
    <source>
        <dbReference type="RuleBase" id="RU365044"/>
    </source>
</evidence>
<reference evidence="7 8" key="1">
    <citation type="submission" date="2024-06" db="EMBL/GenBank/DDBJ databases">
        <authorList>
            <person name="Kraege A."/>
            <person name="Thomma B."/>
        </authorList>
    </citation>
    <scope>NUCLEOTIDE SEQUENCE [LARGE SCALE GENOMIC DNA]</scope>
</reference>
<name>A0ABP1FVA6_9CHLO</name>
<evidence type="ECO:0000256" key="4">
    <source>
        <dbReference type="ARBA" id="ARBA00048488"/>
    </source>
</evidence>
<dbReference type="PANTHER" id="PTHR10173">
    <property type="entry name" value="METHIONINE SULFOXIDE REDUCTASE"/>
    <property type="match status" value="1"/>
</dbReference>
<evidence type="ECO:0000313" key="7">
    <source>
        <dbReference type="EMBL" id="CAL5223823.1"/>
    </source>
</evidence>
<dbReference type="Pfam" id="PF01641">
    <property type="entry name" value="SelR"/>
    <property type="match status" value="1"/>
</dbReference>
<keyword evidence="3 5" id="KW-0560">Oxidoreductase</keyword>
<dbReference type="NCBIfam" id="TIGR00357">
    <property type="entry name" value="peptide-methionine (R)-S-oxide reductase MsrB"/>
    <property type="match status" value="1"/>
</dbReference>
<comment type="cofactor">
    <cofactor evidence="5">
        <name>Zn(2+)</name>
        <dbReference type="ChEBI" id="CHEBI:29105"/>
    </cofactor>
    <text evidence="5">Binds 1 zinc ion per subunit.</text>
</comment>
<dbReference type="Proteomes" id="UP001497392">
    <property type="component" value="Unassembled WGS sequence"/>
</dbReference>
<evidence type="ECO:0000313" key="8">
    <source>
        <dbReference type="Proteomes" id="UP001497392"/>
    </source>
</evidence>
<dbReference type="Gene3D" id="2.170.150.20">
    <property type="entry name" value="Peptide methionine sulfoxide reductase"/>
    <property type="match status" value="1"/>
</dbReference>
<dbReference type="InterPro" id="IPR002579">
    <property type="entry name" value="Met_Sox_Rdtase_MsrB_dom"/>
</dbReference>
<organism evidence="7 8">
    <name type="scientific">Coccomyxa viridis</name>
    <dbReference type="NCBI Taxonomy" id="1274662"/>
    <lineage>
        <taxon>Eukaryota</taxon>
        <taxon>Viridiplantae</taxon>
        <taxon>Chlorophyta</taxon>
        <taxon>core chlorophytes</taxon>
        <taxon>Trebouxiophyceae</taxon>
        <taxon>Trebouxiophyceae incertae sedis</taxon>
        <taxon>Coccomyxaceae</taxon>
        <taxon>Coccomyxa</taxon>
    </lineage>
</organism>
<dbReference type="InterPro" id="IPR028427">
    <property type="entry name" value="Met_Sox_Rdtase_MsrB"/>
</dbReference>
<evidence type="ECO:0000256" key="2">
    <source>
        <dbReference type="ARBA" id="ARBA00012499"/>
    </source>
</evidence>
<dbReference type="EC" id="1.8.4.12" evidence="2 5"/>
<dbReference type="PANTHER" id="PTHR10173:SF52">
    <property type="entry name" value="METHIONINE-R-SULFOXIDE REDUCTASE B1"/>
    <property type="match status" value="1"/>
</dbReference>
<evidence type="ECO:0000256" key="3">
    <source>
        <dbReference type="ARBA" id="ARBA00023002"/>
    </source>
</evidence>
<accession>A0ABP1FVA6</accession>
<sequence>MTVLTHSCLRSAALLNARPSFTPFSRKAPLSRKFLAPVNLHAPSWYPHLTPETFLVQGQMGISTSAGKQDWSPSPDSNVQRKVSKSGYDITPLTQAQRDELAAKVDANTRHIALESGTERAFTGKTVNGYSHDNKQKGVYVSAIGGLPLFSSDTKFDSGTGWPSFYAPVDPEHVKEITDKSIPFMPRTEVIDVRSGAHLGHVFNDGPRPTGKRYCMNAAALKFIPKDEAPPQESRPVN</sequence>
<comment type="catalytic activity">
    <reaction evidence="4 5">
        <text>L-methionyl-[protein] + [thioredoxin]-disulfide + H2O = L-methionyl-(R)-S-oxide-[protein] + [thioredoxin]-dithiol</text>
        <dbReference type="Rhea" id="RHEA:24164"/>
        <dbReference type="Rhea" id="RHEA-COMP:10698"/>
        <dbReference type="Rhea" id="RHEA-COMP:10700"/>
        <dbReference type="Rhea" id="RHEA-COMP:12313"/>
        <dbReference type="Rhea" id="RHEA-COMP:12314"/>
        <dbReference type="ChEBI" id="CHEBI:15377"/>
        <dbReference type="ChEBI" id="CHEBI:16044"/>
        <dbReference type="ChEBI" id="CHEBI:29950"/>
        <dbReference type="ChEBI" id="CHEBI:45764"/>
        <dbReference type="ChEBI" id="CHEBI:50058"/>
        <dbReference type="EC" id="1.8.4.12"/>
    </reaction>
</comment>
<keyword evidence="8" id="KW-1185">Reference proteome</keyword>
<evidence type="ECO:0000259" key="6">
    <source>
        <dbReference type="PROSITE" id="PS51790"/>
    </source>
</evidence>
<proteinExistence type="inferred from homology"/>
<comment type="caution">
    <text evidence="7">The sequence shown here is derived from an EMBL/GenBank/DDBJ whole genome shotgun (WGS) entry which is preliminary data.</text>
</comment>
<protein>
    <recommendedName>
        <fullName evidence="2 5">Peptide-methionine (R)-S-oxide reductase</fullName>
        <ecNumber evidence="2 5">1.8.4.12</ecNumber>
    </recommendedName>
</protein>
<dbReference type="PROSITE" id="PS51790">
    <property type="entry name" value="MSRB"/>
    <property type="match status" value="1"/>
</dbReference>
<keyword evidence="5" id="KW-0479">Metal-binding</keyword>
<keyword evidence="5" id="KW-0862">Zinc</keyword>